<reference evidence="2" key="1">
    <citation type="submission" date="2020-03" db="EMBL/GenBank/DDBJ databases">
        <title>Castanea mollissima Vanexum genome sequencing.</title>
        <authorList>
            <person name="Staton M."/>
        </authorList>
    </citation>
    <scope>NUCLEOTIDE SEQUENCE</scope>
    <source>
        <tissue evidence="2">Leaf</tissue>
    </source>
</reference>
<protein>
    <submittedName>
        <fullName evidence="2">Uncharacterized protein</fullName>
    </submittedName>
</protein>
<comment type="caution">
    <text evidence="2">The sequence shown here is derived from an EMBL/GenBank/DDBJ whole genome shotgun (WGS) entry which is preliminary data.</text>
</comment>
<name>A0A8J4VND2_9ROSI</name>
<dbReference type="EMBL" id="JRKL02001003">
    <property type="protein sequence ID" value="KAF3966703.1"/>
    <property type="molecule type" value="Genomic_DNA"/>
</dbReference>
<evidence type="ECO:0000313" key="3">
    <source>
        <dbReference type="Proteomes" id="UP000737018"/>
    </source>
</evidence>
<dbReference type="Proteomes" id="UP000737018">
    <property type="component" value="Unassembled WGS sequence"/>
</dbReference>
<feature type="region of interest" description="Disordered" evidence="1">
    <location>
        <begin position="167"/>
        <end position="199"/>
    </location>
</feature>
<gene>
    <name evidence="2" type="ORF">CMV_009222</name>
</gene>
<keyword evidence="3" id="KW-1185">Reference proteome</keyword>
<organism evidence="2 3">
    <name type="scientific">Castanea mollissima</name>
    <name type="common">Chinese chestnut</name>
    <dbReference type="NCBI Taxonomy" id="60419"/>
    <lineage>
        <taxon>Eukaryota</taxon>
        <taxon>Viridiplantae</taxon>
        <taxon>Streptophyta</taxon>
        <taxon>Embryophyta</taxon>
        <taxon>Tracheophyta</taxon>
        <taxon>Spermatophyta</taxon>
        <taxon>Magnoliopsida</taxon>
        <taxon>eudicotyledons</taxon>
        <taxon>Gunneridae</taxon>
        <taxon>Pentapetalae</taxon>
        <taxon>rosids</taxon>
        <taxon>fabids</taxon>
        <taxon>Fagales</taxon>
        <taxon>Fagaceae</taxon>
        <taxon>Castanea</taxon>
    </lineage>
</organism>
<dbReference type="AlphaFoldDB" id="A0A8J4VND2"/>
<feature type="region of interest" description="Disordered" evidence="1">
    <location>
        <begin position="29"/>
        <end position="56"/>
    </location>
</feature>
<evidence type="ECO:0000313" key="2">
    <source>
        <dbReference type="EMBL" id="KAF3966703.1"/>
    </source>
</evidence>
<proteinExistence type="predicted"/>
<evidence type="ECO:0000256" key="1">
    <source>
        <dbReference type="SAM" id="MobiDB-lite"/>
    </source>
</evidence>
<feature type="compositionally biased region" description="Low complexity" evidence="1">
    <location>
        <begin position="186"/>
        <end position="199"/>
    </location>
</feature>
<sequence length="199" mass="22284">MAQARVGFVVPRTEGSYSEFIKTHLEACLANQGPPPSEGEEKGDEEEEIPSPYCAGSSSSSFAETYPYFLAWQYDVMNPNGTYSSMPLNRPKYVSNVPWPDPVNVDLVEESMKMIGGLQSLPRTQSSQYVLNGLNWVHRMETADITRRALEERIRNLELKNRQYAPRFFSSQEGNTDGGSSRGGSRRSSCSRTRSPNDV</sequence>
<accession>A0A8J4VND2</accession>